<dbReference type="InterPro" id="IPR029442">
    <property type="entry name" value="GyrI-like"/>
</dbReference>
<dbReference type="Gene3D" id="3.20.80.10">
    <property type="entry name" value="Regulatory factor, effector binding domain"/>
    <property type="match status" value="1"/>
</dbReference>
<organism evidence="2">
    <name type="scientific">bioreactor metagenome</name>
    <dbReference type="NCBI Taxonomy" id="1076179"/>
    <lineage>
        <taxon>unclassified sequences</taxon>
        <taxon>metagenomes</taxon>
        <taxon>ecological metagenomes</taxon>
    </lineage>
</organism>
<evidence type="ECO:0000313" key="2">
    <source>
        <dbReference type="EMBL" id="MPM36149.1"/>
    </source>
</evidence>
<evidence type="ECO:0000259" key="1">
    <source>
        <dbReference type="Pfam" id="PF06445"/>
    </source>
</evidence>
<feature type="domain" description="GyrI-like small molecule binding" evidence="1">
    <location>
        <begin position="55"/>
        <end position="147"/>
    </location>
</feature>
<dbReference type="EMBL" id="VSSQ01007514">
    <property type="protein sequence ID" value="MPM36149.1"/>
    <property type="molecule type" value="Genomic_DNA"/>
</dbReference>
<dbReference type="Pfam" id="PF06445">
    <property type="entry name" value="GyrI-like"/>
    <property type="match status" value="1"/>
</dbReference>
<dbReference type="AlphaFoldDB" id="A0A644Z6B5"/>
<reference evidence="2" key="1">
    <citation type="submission" date="2019-08" db="EMBL/GenBank/DDBJ databases">
        <authorList>
            <person name="Kucharzyk K."/>
            <person name="Murdoch R.W."/>
            <person name="Higgins S."/>
            <person name="Loffler F."/>
        </authorList>
    </citation>
    <scope>NUCLEOTIDE SEQUENCE</scope>
</reference>
<dbReference type="SUPFAM" id="SSF55136">
    <property type="entry name" value="Probable bacterial effector-binding domain"/>
    <property type="match status" value="1"/>
</dbReference>
<accession>A0A644Z6B5</accession>
<gene>
    <name evidence="2" type="ORF">SDC9_82744</name>
</gene>
<name>A0A644Z6B5_9ZZZZ</name>
<dbReference type="InterPro" id="IPR011256">
    <property type="entry name" value="Reg_factor_effector_dom_sf"/>
</dbReference>
<proteinExistence type="predicted"/>
<sequence>MSKMSGQQPEGYFDFVVPPLEGLWLLEGEPFKGTVLHRKEDFCWTMMLRQPEFVTPAVLVAAKATAKKKKPLVNTSKVYLESFEEGLCAQVMHIGSYDDEPATIAMLDDFITRSGYLTAMEGRRQHHEIYLSDPNKTEAQKMKTVLRHPVVKI</sequence>
<protein>
    <recommendedName>
        <fullName evidence="1">GyrI-like small molecule binding domain-containing protein</fullName>
    </recommendedName>
</protein>
<comment type="caution">
    <text evidence="2">The sequence shown here is derived from an EMBL/GenBank/DDBJ whole genome shotgun (WGS) entry which is preliminary data.</text>
</comment>